<dbReference type="Gene3D" id="3.30.300.30">
    <property type="match status" value="1"/>
</dbReference>
<dbReference type="GO" id="GO:0006631">
    <property type="term" value="P:fatty acid metabolic process"/>
    <property type="evidence" value="ECO:0007669"/>
    <property type="project" value="TreeGrafter"/>
</dbReference>
<dbReference type="AlphaFoldDB" id="A0A5C3R4Y6"/>
<proteinExistence type="inferred from homology"/>
<comment type="similarity">
    <text evidence="1">Belongs to the ATP-dependent AMP-binding enzyme family.</text>
</comment>
<feature type="domain" description="AMP-dependent synthetase/ligase" evidence="3">
    <location>
        <begin position="55"/>
        <end position="435"/>
    </location>
</feature>
<dbReference type="SUPFAM" id="SSF56801">
    <property type="entry name" value="Acetyl-CoA synthetase-like"/>
    <property type="match status" value="1"/>
</dbReference>
<evidence type="ECO:0000256" key="2">
    <source>
        <dbReference type="ARBA" id="ARBA00022598"/>
    </source>
</evidence>
<feature type="domain" description="AMP-binding enzyme C-terminal" evidence="4">
    <location>
        <begin position="487"/>
        <end position="563"/>
    </location>
</feature>
<dbReference type="PANTHER" id="PTHR43201:SF5">
    <property type="entry name" value="MEDIUM-CHAIN ACYL-COA LIGASE ACSF2, MITOCHONDRIAL"/>
    <property type="match status" value="1"/>
</dbReference>
<evidence type="ECO:0000313" key="6">
    <source>
        <dbReference type="Proteomes" id="UP000305067"/>
    </source>
</evidence>
<reference evidence="5 6" key="1">
    <citation type="journal article" date="2019" name="Nat. Ecol. Evol.">
        <title>Megaphylogeny resolves global patterns of mushroom evolution.</title>
        <authorList>
            <person name="Varga T."/>
            <person name="Krizsan K."/>
            <person name="Foldi C."/>
            <person name="Dima B."/>
            <person name="Sanchez-Garcia M."/>
            <person name="Sanchez-Ramirez S."/>
            <person name="Szollosi G.J."/>
            <person name="Szarkandi J.G."/>
            <person name="Papp V."/>
            <person name="Albert L."/>
            <person name="Andreopoulos W."/>
            <person name="Angelini C."/>
            <person name="Antonin V."/>
            <person name="Barry K.W."/>
            <person name="Bougher N.L."/>
            <person name="Buchanan P."/>
            <person name="Buyck B."/>
            <person name="Bense V."/>
            <person name="Catcheside P."/>
            <person name="Chovatia M."/>
            <person name="Cooper J."/>
            <person name="Damon W."/>
            <person name="Desjardin D."/>
            <person name="Finy P."/>
            <person name="Geml J."/>
            <person name="Haridas S."/>
            <person name="Hughes K."/>
            <person name="Justo A."/>
            <person name="Karasinski D."/>
            <person name="Kautmanova I."/>
            <person name="Kiss B."/>
            <person name="Kocsube S."/>
            <person name="Kotiranta H."/>
            <person name="LaButti K.M."/>
            <person name="Lechner B.E."/>
            <person name="Liimatainen K."/>
            <person name="Lipzen A."/>
            <person name="Lukacs Z."/>
            <person name="Mihaltcheva S."/>
            <person name="Morgado L.N."/>
            <person name="Niskanen T."/>
            <person name="Noordeloos M.E."/>
            <person name="Ohm R.A."/>
            <person name="Ortiz-Santana B."/>
            <person name="Ovrebo C."/>
            <person name="Racz N."/>
            <person name="Riley R."/>
            <person name="Savchenko A."/>
            <person name="Shiryaev A."/>
            <person name="Soop K."/>
            <person name="Spirin V."/>
            <person name="Szebenyi C."/>
            <person name="Tomsovsky M."/>
            <person name="Tulloss R.E."/>
            <person name="Uehling J."/>
            <person name="Grigoriev I.V."/>
            <person name="Vagvolgyi C."/>
            <person name="Papp T."/>
            <person name="Martin F.M."/>
            <person name="Miettinen O."/>
            <person name="Hibbett D.S."/>
            <person name="Nagy L.G."/>
        </authorList>
    </citation>
    <scope>NUCLEOTIDE SEQUENCE [LARGE SCALE GENOMIC DNA]</scope>
    <source>
        <strain evidence="5 6">CBS 309.79</strain>
    </source>
</reference>
<name>A0A5C3R4Y6_9AGAR</name>
<dbReference type="Pfam" id="PF13193">
    <property type="entry name" value="AMP-binding_C"/>
    <property type="match status" value="1"/>
</dbReference>
<evidence type="ECO:0000313" key="5">
    <source>
        <dbReference type="EMBL" id="TFL06034.1"/>
    </source>
</evidence>
<dbReference type="InterPro" id="IPR025110">
    <property type="entry name" value="AMP-bd_C"/>
</dbReference>
<dbReference type="PANTHER" id="PTHR43201">
    <property type="entry name" value="ACYL-COA SYNTHETASE"/>
    <property type="match status" value="1"/>
</dbReference>
<dbReference type="InterPro" id="IPR020845">
    <property type="entry name" value="AMP-binding_CS"/>
</dbReference>
<evidence type="ECO:0000256" key="1">
    <source>
        <dbReference type="ARBA" id="ARBA00006432"/>
    </source>
</evidence>
<keyword evidence="6" id="KW-1185">Reference proteome</keyword>
<gene>
    <name evidence="5" type="ORF">BDV98DRAFT_523555</name>
</gene>
<evidence type="ECO:0000259" key="3">
    <source>
        <dbReference type="Pfam" id="PF00501"/>
    </source>
</evidence>
<dbReference type="OrthoDB" id="10253115at2759"/>
<organism evidence="5 6">
    <name type="scientific">Pterulicium gracile</name>
    <dbReference type="NCBI Taxonomy" id="1884261"/>
    <lineage>
        <taxon>Eukaryota</taxon>
        <taxon>Fungi</taxon>
        <taxon>Dikarya</taxon>
        <taxon>Basidiomycota</taxon>
        <taxon>Agaricomycotina</taxon>
        <taxon>Agaricomycetes</taxon>
        <taxon>Agaricomycetidae</taxon>
        <taxon>Agaricales</taxon>
        <taxon>Pleurotineae</taxon>
        <taxon>Pterulaceae</taxon>
        <taxon>Pterulicium</taxon>
    </lineage>
</organism>
<evidence type="ECO:0000259" key="4">
    <source>
        <dbReference type="Pfam" id="PF13193"/>
    </source>
</evidence>
<dbReference type="GO" id="GO:0031956">
    <property type="term" value="F:medium-chain fatty acid-CoA ligase activity"/>
    <property type="evidence" value="ECO:0007669"/>
    <property type="project" value="TreeGrafter"/>
</dbReference>
<accession>A0A5C3R4Y6</accession>
<dbReference type="Proteomes" id="UP000305067">
    <property type="component" value="Unassembled WGS sequence"/>
</dbReference>
<dbReference type="PROSITE" id="PS00455">
    <property type="entry name" value="AMP_BINDING"/>
    <property type="match status" value="1"/>
</dbReference>
<dbReference type="STRING" id="1884261.A0A5C3R4Y6"/>
<dbReference type="Gene3D" id="3.40.50.12780">
    <property type="entry name" value="N-terminal domain of ligase-like"/>
    <property type="match status" value="1"/>
</dbReference>
<dbReference type="InterPro" id="IPR000873">
    <property type="entry name" value="AMP-dep_synth/lig_dom"/>
</dbReference>
<keyword evidence="2" id="KW-0436">Ligase</keyword>
<dbReference type="EMBL" id="ML178816">
    <property type="protein sequence ID" value="TFL06034.1"/>
    <property type="molecule type" value="Genomic_DNA"/>
</dbReference>
<dbReference type="InterPro" id="IPR042099">
    <property type="entry name" value="ANL_N_sf"/>
</dbReference>
<dbReference type="InterPro" id="IPR045851">
    <property type="entry name" value="AMP-bd_C_sf"/>
</dbReference>
<sequence>MSEHAAWVPKRSMEEVEKLLCALGSQHELETILLHGRVTRVYKNLFPSLRSFWLWAVNEYRNKPYIGYEERRYTFEDIFNESVKAAAAFREVYGIQKGDMVGVCSRNHPSFLTAFWATQLLGAVFVPINAWLPAPVLIHCINHTRCKLLILDNERADLLGPSTDKLVHTSGYVVLSDDDNSVPKWTRSNMRTWTDMLNSYAGPDPRKVAEQEILITPEDNATIMFTSGTTGLPRGVLSTQRMFLTNVFNLAVAGMRAVLRRGESLEPPAEPLKAVLISVPLFHVAGLTAGAMNGTLTGRKLVLMPKWDPVHAARLIVDENIGLAGGVPSMISDLIATGLADIEAVSYGGAPPASNLTARIMAKFPGAIIAQAYGSTETNSVAVGIAGEDYLTRPTCAGLAMPVNDITVVKDGKVVPPGESGEVWLRGPNVMNEYWDDPEGTAKCITADGWFRTGDLGYQDKDGVLYIRDRLKDIIIRGGENVDSVSVENALYSHPAVVEAASIGVPDERLGELVTACVVINDQAQDVNEQTLIAHTRQSLPRFAVPVMIVISREPFEKNPAGKILKTVLRQVAAKEWLRRELGSRAKL</sequence>
<dbReference type="Pfam" id="PF00501">
    <property type="entry name" value="AMP-binding"/>
    <property type="match status" value="1"/>
</dbReference>
<evidence type="ECO:0008006" key="7">
    <source>
        <dbReference type="Google" id="ProtNLM"/>
    </source>
</evidence>
<protein>
    <recommendedName>
        <fullName evidence="7">Long-chain-fatty-acid-CoA ligase</fullName>
    </recommendedName>
</protein>